<dbReference type="InterPro" id="IPR008538">
    <property type="entry name" value="Uma2"/>
</dbReference>
<dbReference type="InterPro" id="IPR011335">
    <property type="entry name" value="Restrct_endonuc-II-like"/>
</dbReference>
<dbReference type="PANTHER" id="PTHR36558:SF1">
    <property type="entry name" value="RESTRICTION ENDONUCLEASE DOMAIN-CONTAINING PROTEIN-RELATED"/>
    <property type="match status" value="1"/>
</dbReference>
<sequence length="187" mass="21367">MHATDASRQVSVEDYLAGEEKGEVRHEYIDGQLYAMTGASDRHGMIVSNLVAALRPLLRGRGCQLFANDMKVHLQIAGQNIFYYPDLLLGCDPDDRQTYLRTKPCVLVEVLSETTERIERREKFLAYTTLASPQDYLLVSQTRREVWHHRRSREWSPDVVTDGELTLDCLRLALPIGLVYEDVEGLD</sequence>
<dbReference type="SUPFAM" id="SSF52980">
    <property type="entry name" value="Restriction endonuclease-like"/>
    <property type="match status" value="1"/>
</dbReference>
<dbReference type="Pfam" id="PF05685">
    <property type="entry name" value="Uma2"/>
    <property type="match status" value="1"/>
</dbReference>
<gene>
    <name evidence="2" type="ORF">CKO31_14050</name>
</gene>
<dbReference type="CDD" id="cd06260">
    <property type="entry name" value="DUF820-like"/>
    <property type="match status" value="1"/>
</dbReference>
<evidence type="ECO:0000313" key="2">
    <source>
        <dbReference type="EMBL" id="MBK1631838.1"/>
    </source>
</evidence>
<reference evidence="2 3" key="1">
    <citation type="journal article" date="2020" name="Microorganisms">
        <title>Osmotic Adaptation and Compatible Solute Biosynthesis of Phototrophic Bacteria as Revealed from Genome Analyses.</title>
        <authorList>
            <person name="Imhoff J.F."/>
            <person name="Rahn T."/>
            <person name="Kunzel S."/>
            <person name="Keller A."/>
            <person name="Neulinger S.C."/>
        </authorList>
    </citation>
    <scope>NUCLEOTIDE SEQUENCE [LARGE SCALE GENOMIC DNA]</scope>
    <source>
        <strain evidence="2 3">DSM 6210</strain>
    </source>
</reference>
<dbReference type="Gene3D" id="3.90.1570.10">
    <property type="entry name" value="tt1808, chain A"/>
    <property type="match status" value="1"/>
</dbReference>
<keyword evidence="3" id="KW-1185">Reference proteome</keyword>
<dbReference type="InterPro" id="IPR012296">
    <property type="entry name" value="Nuclease_put_TT1808"/>
</dbReference>
<accession>A0ABS1CJ23</accession>
<evidence type="ECO:0000313" key="3">
    <source>
        <dbReference type="Proteomes" id="UP000748752"/>
    </source>
</evidence>
<organism evidence="2 3">
    <name type="scientific">Thiohalocapsa halophila</name>
    <dbReference type="NCBI Taxonomy" id="69359"/>
    <lineage>
        <taxon>Bacteria</taxon>
        <taxon>Pseudomonadati</taxon>
        <taxon>Pseudomonadota</taxon>
        <taxon>Gammaproteobacteria</taxon>
        <taxon>Chromatiales</taxon>
        <taxon>Chromatiaceae</taxon>
        <taxon>Thiohalocapsa</taxon>
    </lineage>
</organism>
<feature type="domain" description="Putative restriction endonuclease" evidence="1">
    <location>
        <begin position="12"/>
        <end position="167"/>
    </location>
</feature>
<dbReference type="RefSeq" id="WP_200238692.1">
    <property type="nucleotide sequence ID" value="NZ_NRRV01000033.1"/>
</dbReference>
<dbReference type="PANTHER" id="PTHR36558">
    <property type="entry name" value="GLR1098 PROTEIN"/>
    <property type="match status" value="1"/>
</dbReference>
<proteinExistence type="predicted"/>
<dbReference type="Proteomes" id="UP000748752">
    <property type="component" value="Unassembled WGS sequence"/>
</dbReference>
<protein>
    <recommendedName>
        <fullName evidence="1">Putative restriction endonuclease domain-containing protein</fullName>
    </recommendedName>
</protein>
<dbReference type="EMBL" id="NRRV01000033">
    <property type="protein sequence ID" value="MBK1631838.1"/>
    <property type="molecule type" value="Genomic_DNA"/>
</dbReference>
<name>A0ABS1CJ23_9GAMM</name>
<evidence type="ECO:0000259" key="1">
    <source>
        <dbReference type="Pfam" id="PF05685"/>
    </source>
</evidence>
<comment type="caution">
    <text evidence="2">The sequence shown here is derived from an EMBL/GenBank/DDBJ whole genome shotgun (WGS) entry which is preliminary data.</text>
</comment>